<dbReference type="SMART" id="SM00471">
    <property type="entry name" value="HDc"/>
    <property type="match status" value="1"/>
</dbReference>
<dbReference type="InterPro" id="IPR006261">
    <property type="entry name" value="dGTPase"/>
</dbReference>
<reference evidence="3 4" key="1">
    <citation type="journal article" date="2016" name="Nat. Microbiol.">
        <title>The Mouse Intestinal Bacterial Collection (miBC) provides host-specific insight into cultured diversity and functional potential of the gut microbiota.</title>
        <authorList>
            <person name="Lagkouvardos I."/>
            <person name="Pukall R."/>
            <person name="Abt B."/>
            <person name="Foesel B.U."/>
            <person name="Meier-Kolthoff J.P."/>
            <person name="Kumar N."/>
            <person name="Bresciani A."/>
            <person name="Martinez I."/>
            <person name="Just S."/>
            <person name="Ziegler C."/>
            <person name="Brugiroux S."/>
            <person name="Garzetti D."/>
            <person name="Wenning M."/>
            <person name="Bui T.P."/>
            <person name="Wang J."/>
            <person name="Hugenholtz F."/>
            <person name="Plugge C.M."/>
            <person name="Peterson D.A."/>
            <person name="Hornef M.W."/>
            <person name="Baines J.F."/>
            <person name="Smidt H."/>
            <person name="Walter J."/>
            <person name="Kristiansen K."/>
            <person name="Nielsen H.B."/>
            <person name="Haller D."/>
            <person name="Overmann J."/>
            <person name="Stecher B."/>
            <person name="Clavel T."/>
        </authorList>
    </citation>
    <scope>NUCLEOTIDE SEQUENCE [LARGE SCALE GENOMIC DNA]</scope>
    <source>
        <strain evidence="3 4">DSM 28560</strain>
    </source>
</reference>
<accession>A0A4R4FH16</accession>
<evidence type="ECO:0000259" key="2">
    <source>
        <dbReference type="PROSITE" id="PS51831"/>
    </source>
</evidence>
<dbReference type="NCBIfam" id="TIGR01353">
    <property type="entry name" value="dGTP_triPase"/>
    <property type="match status" value="1"/>
</dbReference>
<dbReference type="Gene3D" id="1.10.3210.10">
    <property type="entry name" value="Hypothetical protein af1432"/>
    <property type="match status" value="2"/>
</dbReference>
<name>A0A4R4FH16_9FIRM</name>
<protein>
    <submittedName>
        <fullName evidence="3">DNTP triphosphohydrolase</fullName>
    </submittedName>
</protein>
<evidence type="ECO:0000313" key="4">
    <source>
        <dbReference type="Proteomes" id="UP000295710"/>
    </source>
</evidence>
<dbReference type="RefSeq" id="WP_132274921.1">
    <property type="nucleotide sequence ID" value="NZ_JAOBST010000003.1"/>
</dbReference>
<dbReference type="Pfam" id="PF01966">
    <property type="entry name" value="HD"/>
    <property type="match status" value="1"/>
</dbReference>
<dbReference type="AlphaFoldDB" id="A0A4R4FH16"/>
<dbReference type="SUPFAM" id="SSF109604">
    <property type="entry name" value="HD-domain/PDEase-like"/>
    <property type="match status" value="1"/>
</dbReference>
<gene>
    <name evidence="3" type="primary">dgt</name>
    <name evidence="3" type="ORF">E1963_02615</name>
</gene>
<dbReference type="GO" id="GO:0016793">
    <property type="term" value="F:triphosphoric monoester hydrolase activity"/>
    <property type="evidence" value="ECO:0007669"/>
    <property type="project" value="InterPro"/>
</dbReference>
<dbReference type="InterPro" id="IPR006674">
    <property type="entry name" value="HD_domain"/>
</dbReference>
<proteinExistence type="predicted"/>
<dbReference type="CDD" id="cd00077">
    <property type="entry name" value="HDc"/>
    <property type="match status" value="1"/>
</dbReference>
<keyword evidence="1 3" id="KW-0378">Hydrolase</keyword>
<keyword evidence="4" id="KW-1185">Reference proteome</keyword>
<evidence type="ECO:0000313" key="3">
    <source>
        <dbReference type="EMBL" id="TDA23002.1"/>
    </source>
</evidence>
<dbReference type="EMBL" id="SMMX01000002">
    <property type="protein sequence ID" value="TDA23002.1"/>
    <property type="molecule type" value="Genomic_DNA"/>
</dbReference>
<dbReference type="Pfam" id="PF13286">
    <property type="entry name" value="HD_assoc"/>
    <property type="match status" value="1"/>
</dbReference>
<dbReference type="InterPro" id="IPR003607">
    <property type="entry name" value="HD/PDEase_dom"/>
</dbReference>
<dbReference type="PANTHER" id="PTHR35795">
    <property type="entry name" value="SLR1885 PROTEIN"/>
    <property type="match status" value="1"/>
</dbReference>
<feature type="domain" description="HD" evidence="2">
    <location>
        <begin position="237"/>
        <end position="367"/>
    </location>
</feature>
<evidence type="ECO:0000256" key="1">
    <source>
        <dbReference type="ARBA" id="ARBA00022801"/>
    </source>
</evidence>
<dbReference type="InterPro" id="IPR026875">
    <property type="entry name" value="PHydrolase_assoc_dom"/>
</dbReference>
<dbReference type="PANTHER" id="PTHR35795:SF1">
    <property type="entry name" value="BIS(5'-NUCLEOSYL)-TETRAPHOSPHATASE, SYMMETRICAL"/>
    <property type="match status" value="1"/>
</dbReference>
<dbReference type="Proteomes" id="UP000295710">
    <property type="component" value="Unassembled WGS sequence"/>
</dbReference>
<dbReference type="InterPro" id="IPR051094">
    <property type="entry name" value="Diverse_Catalytic_Enzymes"/>
</dbReference>
<comment type="caution">
    <text evidence="3">The sequence shown here is derived from an EMBL/GenBank/DDBJ whole genome shotgun (WGS) entry which is preliminary data.</text>
</comment>
<sequence length="643" mass="74207">MKNTLYVIKLKKNADNKKGAAAILNKAEESYERERENEYTLYGLNYENFKDKYDGERDGTEGIVAMICYEEENGRFYNQELYAGYCEVDSKEESMTINYKMLLHLEDPNMIHNLLDKLDLDLKADYESCSYVMINHFTELIRSFEDLLINSGKAKGEKEEEEFVQDGTGTEEEIPYELHELACHQNECVRRYRIKADRDRAAFQRDRERIVNSKAFRRLVDKAQIFGAQKGDHYRTRMTHTLEVNQIAKAIAYALGLNLDLTEAIALGHDLGHTPFGHQGERTLQAILSGTLPCIEFPDDGKACRTGCFGGFKHNYQGLRVLNKLEEKYVAHEGLNISCQVMEGVLKHTKLKEEISISDFADKETVAHLKLEERFTSRKKGYYICSTLEGQAVALADEIAQRGHDVDDAISSGLITVEELIAHLDLDKYHAIREELREEKSMFDTYERTYISDRELMAGRMVSAIVHYFINGAICYSRDRMEEYERPADGSIDKEIVTLSKADWDVCRYLEQIINRRVISSAEVARFDHTGNKIIYALFQDYYRNPRLLHKGTLQRIYSHMLQHEDASVRESAIHLGTGNMGIVKEEIRSIVEGEIGLEEEIDLPIDEFVRFEKRKILIRNITDFIAGMTDSYALQEYKRLHP</sequence>
<organism evidence="3 4">
    <name type="scientific">Extibacter muris</name>
    <dbReference type="NCBI Taxonomy" id="1796622"/>
    <lineage>
        <taxon>Bacteria</taxon>
        <taxon>Bacillati</taxon>
        <taxon>Bacillota</taxon>
        <taxon>Clostridia</taxon>
        <taxon>Lachnospirales</taxon>
        <taxon>Lachnospiraceae</taxon>
        <taxon>Extibacter</taxon>
    </lineage>
</organism>
<dbReference type="PROSITE" id="PS51831">
    <property type="entry name" value="HD"/>
    <property type="match status" value="1"/>
</dbReference>